<dbReference type="AlphaFoldDB" id="A0A1I6HU12"/>
<accession>A0A1I6HU12</accession>
<dbReference type="EMBL" id="FOYZ01000001">
    <property type="protein sequence ID" value="SFR57887.1"/>
    <property type="molecule type" value="Genomic_DNA"/>
</dbReference>
<evidence type="ECO:0000313" key="2">
    <source>
        <dbReference type="Proteomes" id="UP000199659"/>
    </source>
</evidence>
<dbReference type="Proteomes" id="UP000199659">
    <property type="component" value="Unassembled WGS sequence"/>
</dbReference>
<keyword evidence="2" id="KW-1185">Reference proteome</keyword>
<dbReference type="STRING" id="37658.SAMN05661086_00288"/>
<dbReference type="OrthoDB" id="2049844at2"/>
<name>A0A1I6HU12_9FIRM</name>
<dbReference type="RefSeq" id="WP_092558909.1">
    <property type="nucleotide sequence ID" value="NZ_FOYZ01000001.1"/>
</dbReference>
<evidence type="ECO:0000313" key="1">
    <source>
        <dbReference type="EMBL" id="SFR57887.1"/>
    </source>
</evidence>
<organism evidence="1 2">
    <name type="scientific">Anaeromicropila populeti</name>
    <dbReference type="NCBI Taxonomy" id="37658"/>
    <lineage>
        <taxon>Bacteria</taxon>
        <taxon>Bacillati</taxon>
        <taxon>Bacillota</taxon>
        <taxon>Clostridia</taxon>
        <taxon>Lachnospirales</taxon>
        <taxon>Lachnospiraceae</taxon>
        <taxon>Anaeromicropila</taxon>
    </lineage>
</organism>
<proteinExistence type="predicted"/>
<sequence>MKDALSNKFYILQPIKNKQSTAFTQYYKKHFKKKYYNGLYYKFPVRVQAITQYHMDGTVIQLPFTAEELEELEKEYIDKFMKKLWERFDIGSCYIEKDLRGVLKDYYEDKSWFFQYMLFKPCLLKIIEHYNIDLKETKVVIVDSNNKKIEFVLQYLVPELNYLTIVTDREEYFQDAIEIIYHTTGLLVELCQYPVQEPLSSTLVIFLDSGQYKLYSMFPENSFVMDLAFHPIKRDYLANRRKDLVIAYDLEIEFQGEQADKELVMEILTKDCWKINRFINKENSSITPGEMEELFKHYKIRVKTLKVLQKDKSVYIDN</sequence>
<reference evidence="1 2" key="1">
    <citation type="submission" date="2016-10" db="EMBL/GenBank/DDBJ databases">
        <authorList>
            <person name="de Groot N.N."/>
        </authorList>
    </citation>
    <scope>NUCLEOTIDE SEQUENCE [LARGE SCALE GENOMIC DNA]</scope>
    <source>
        <strain evidence="1 2">743A</strain>
    </source>
</reference>
<protein>
    <submittedName>
        <fullName evidence="1">Uncharacterized protein</fullName>
    </submittedName>
</protein>
<gene>
    <name evidence="1" type="ORF">SAMN05661086_00288</name>
</gene>